<dbReference type="OrthoDB" id="2941894at2759"/>
<accession>A0A4S8LEN4</accession>
<evidence type="ECO:0000313" key="2">
    <source>
        <dbReference type="Proteomes" id="UP000297245"/>
    </source>
</evidence>
<name>A0A4S8LEN4_DENBC</name>
<proteinExistence type="predicted"/>
<sequence length="298" mass="33648">MSPAQFDPKAMVDFDSLWPRGLFPDQWTEWSESCLDALLLVRLSEYVEGMVSKPADSATEQKAIWEHNDNEKTHICECGTSKEVWDSLKSRHRKQGNFTQISLIEEAFSICFARDATILDTMQHIFEIGIPDEQSFHQLILLNTLSMELHTMCDTLPMPVEKELKETERSNTALTNAAHTTGPRNGPRCATPGCHGIHLTKNCFAKGGPMEGKHDEVLAERKKARERREQGREQKSNTKRFIDESGKAYMLAEDMETAGSAVELTSNNELHNLLASQYEDIGDGKLSMALFELENKDL</sequence>
<evidence type="ECO:0000313" key="1">
    <source>
        <dbReference type="EMBL" id="THU87427.1"/>
    </source>
</evidence>
<gene>
    <name evidence="1" type="ORF">K435DRAFT_867280</name>
</gene>
<keyword evidence="2" id="KW-1185">Reference proteome</keyword>
<protein>
    <submittedName>
        <fullName evidence="1">Uncharacterized protein</fullName>
    </submittedName>
</protein>
<dbReference type="AlphaFoldDB" id="A0A4S8LEN4"/>
<organism evidence="1 2">
    <name type="scientific">Dendrothele bispora (strain CBS 962.96)</name>
    <dbReference type="NCBI Taxonomy" id="1314807"/>
    <lineage>
        <taxon>Eukaryota</taxon>
        <taxon>Fungi</taxon>
        <taxon>Dikarya</taxon>
        <taxon>Basidiomycota</taxon>
        <taxon>Agaricomycotina</taxon>
        <taxon>Agaricomycetes</taxon>
        <taxon>Agaricomycetidae</taxon>
        <taxon>Agaricales</taxon>
        <taxon>Agaricales incertae sedis</taxon>
        <taxon>Dendrothele</taxon>
    </lineage>
</organism>
<dbReference type="Pfam" id="PF14223">
    <property type="entry name" value="Retrotran_gag_2"/>
    <property type="match status" value="1"/>
</dbReference>
<dbReference type="EMBL" id="ML179450">
    <property type="protein sequence ID" value="THU87427.1"/>
    <property type="molecule type" value="Genomic_DNA"/>
</dbReference>
<reference evidence="1 2" key="1">
    <citation type="journal article" date="2019" name="Nat. Ecol. Evol.">
        <title>Megaphylogeny resolves global patterns of mushroom evolution.</title>
        <authorList>
            <person name="Varga T."/>
            <person name="Krizsan K."/>
            <person name="Foldi C."/>
            <person name="Dima B."/>
            <person name="Sanchez-Garcia M."/>
            <person name="Sanchez-Ramirez S."/>
            <person name="Szollosi G.J."/>
            <person name="Szarkandi J.G."/>
            <person name="Papp V."/>
            <person name="Albert L."/>
            <person name="Andreopoulos W."/>
            <person name="Angelini C."/>
            <person name="Antonin V."/>
            <person name="Barry K.W."/>
            <person name="Bougher N.L."/>
            <person name="Buchanan P."/>
            <person name="Buyck B."/>
            <person name="Bense V."/>
            <person name="Catcheside P."/>
            <person name="Chovatia M."/>
            <person name="Cooper J."/>
            <person name="Damon W."/>
            <person name="Desjardin D."/>
            <person name="Finy P."/>
            <person name="Geml J."/>
            <person name="Haridas S."/>
            <person name="Hughes K."/>
            <person name="Justo A."/>
            <person name="Karasinski D."/>
            <person name="Kautmanova I."/>
            <person name="Kiss B."/>
            <person name="Kocsube S."/>
            <person name="Kotiranta H."/>
            <person name="LaButti K.M."/>
            <person name="Lechner B.E."/>
            <person name="Liimatainen K."/>
            <person name="Lipzen A."/>
            <person name="Lukacs Z."/>
            <person name="Mihaltcheva S."/>
            <person name="Morgado L.N."/>
            <person name="Niskanen T."/>
            <person name="Noordeloos M.E."/>
            <person name="Ohm R.A."/>
            <person name="Ortiz-Santana B."/>
            <person name="Ovrebo C."/>
            <person name="Racz N."/>
            <person name="Riley R."/>
            <person name="Savchenko A."/>
            <person name="Shiryaev A."/>
            <person name="Soop K."/>
            <person name="Spirin V."/>
            <person name="Szebenyi C."/>
            <person name="Tomsovsky M."/>
            <person name="Tulloss R.E."/>
            <person name="Uehling J."/>
            <person name="Grigoriev I.V."/>
            <person name="Vagvolgyi C."/>
            <person name="Papp T."/>
            <person name="Martin F.M."/>
            <person name="Miettinen O."/>
            <person name="Hibbett D.S."/>
            <person name="Nagy L.G."/>
        </authorList>
    </citation>
    <scope>NUCLEOTIDE SEQUENCE [LARGE SCALE GENOMIC DNA]</scope>
    <source>
        <strain evidence="1 2">CBS 962.96</strain>
    </source>
</reference>
<dbReference type="Proteomes" id="UP000297245">
    <property type="component" value="Unassembled WGS sequence"/>
</dbReference>